<evidence type="ECO:0000256" key="3">
    <source>
        <dbReference type="ARBA" id="ARBA00023274"/>
    </source>
</evidence>
<keyword evidence="2 5" id="KW-0689">Ribosomal protein</keyword>
<dbReference type="SUPFAM" id="SSF116820">
    <property type="entry name" value="Rps17e-like"/>
    <property type="match status" value="1"/>
</dbReference>
<comment type="similarity">
    <text evidence="1">Belongs to the eukaryotic ribosomal protein eS17 family.</text>
</comment>
<evidence type="ECO:0000313" key="5">
    <source>
        <dbReference type="EMBL" id="RLE47472.1"/>
    </source>
</evidence>
<evidence type="ECO:0000313" key="6">
    <source>
        <dbReference type="Proteomes" id="UP000278475"/>
    </source>
</evidence>
<dbReference type="Pfam" id="PF00833">
    <property type="entry name" value="Ribosomal_S17e"/>
    <property type="match status" value="1"/>
</dbReference>
<proteinExistence type="inferred from homology"/>
<dbReference type="GO" id="GO:0005840">
    <property type="term" value="C:ribosome"/>
    <property type="evidence" value="ECO:0007669"/>
    <property type="project" value="UniProtKB-KW"/>
</dbReference>
<dbReference type="GO" id="GO:1990904">
    <property type="term" value="C:ribonucleoprotein complex"/>
    <property type="evidence" value="ECO:0007669"/>
    <property type="project" value="UniProtKB-KW"/>
</dbReference>
<dbReference type="InterPro" id="IPR001210">
    <property type="entry name" value="Ribosomal_eS17"/>
</dbReference>
<evidence type="ECO:0000256" key="1">
    <source>
        <dbReference type="ARBA" id="ARBA00010444"/>
    </source>
</evidence>
<name>A0A497EL26_9CREN</name>
<dbReference type="GO" id="GO:0003735">
    <property type="term" value="F:structural constituent of ribosome"/>
    <property type="evidence" value="ECO:0007669"/>
    <property type="project" value="InterPro"/>
</dbReference>
<dbReference type="InterPro" id="IPR036401">
    <property type="entry name" value="Ribosomal_eS17_sf"/>
</dbReference>
<protein>
    <recommendedName>
        <fullName evidence="4">30S ribosomal protein S17e</fullName>
    </recommendedName>
</protein>
<keyword evidence="3" id="KW-0687">Ribonucleoprotein</keyword>
<dbReference type="EMBL" id="QMQV01000124">
    <property type="protein sequence ID" value="RLE47472.1"/>
    <property type="molecule type" value="Genomic_DNA"/>
</dbReference>
<accession>A0A497EL26</accession>
<reference evidence="5 6" key="1">
    <citation type="submission" date="2018-06" db="EMBL/GenBank/DDBJ databases">
        <title>Extensive metabolic versatility and redundancy in microbially diverse, dynamic hydrothermal sediments.</title>
        <authorList>
            <person name="Dombrowski N."/>
            <person name="Teske A."/>
            <person name="Baker B.J."/>
        </authorList>
    </citation>
    <scope>NUCLEOTIDE SEQUENCE [LARGE SCALE GENOMIC DNA]</scope>
    <source>
        <strain evidence="5">B66_G16</strain>
    </source>
</reference>
<dbReference type="PANTHER" id="PTHR10732:SF0">
    <property type="entry name" value="40S RIBOSOMAL PROTEIN S17"/>
    <property type="match status" value="1"/>
</dbReference>
<evidence type="ECO:0000256" key="2">
    <source>
        <dbReference type="ARBA" id="ARBA00022980"/>
    </source>
</evidence>
<gene>
    <name evidence="5" type="ORF">DRJ31_08810</name>
</gene>
<sequence length="58" mass="6900">MLLEKYPERFTDSFEHNKKELDKIAITTSKQLRNELAGYITHRIKMMKRAKELKTTSS</sequence>
<dbReference type="PANTHER" id="PTHR10732">
    <property type="entry name" value="40S RIBOSOMAL PROTEIN S17"/>
    <property type="match status" value="1"/>
</dbReference>
<organism evidence="5 6">
    <name type="scientific">Thermoproteota archaeon</name>
    <dbReference type="NCBI Taxonomy" id="2056631"/>
    <lineage>
        <taxon>Archaea</taxon>
        <taxon>Thermoproteota</taxon>
    </lineage>
</organism>
<dbReference type="Proteomes" id="UP000278475">
    <property type="component" value="Unassembled WGS sequence"/>
</dbReference>
<dbReference type="Gene3D" id="1.10.60.20">
    <property type="entry name" value="Ribosomal protein S17e-like"/>
    <property type="match status" value="1"/>
</dbReference>
<comment type="caution">
    <text evidence="5">The sequence shown here is derived from an EMBL/GenBank/DDBJ whole genome shotgun (WGS) entry which is preliminary data.</text>
</comment>
<evidence type="ECO:0000256" key="4">
    <source>
        <dbReference type="ARBA" id="ARBA00035394"/>
    </source>
</evidence>
<dbReference type="AlphaFoldDB" id="A0A497EL26"/>
<dbReference type="GO" id="GO:0006412">
    <property type="term" value="P:translation"/>
    <property type="evidence" value="ECO:0007669"/>
    <property type="project" value="InterPro"/>
</dbReference>